<dbReference type="Proteomes" id="UP000824120">
    <property type="component" value="Chromosome 7"/>
</dbReference>
<proteinExistence type="predicted"/>
<dbReference type="AlphaFoldDB" id="A0A9J5Y965"/>
<name>A0A9J5Y965_SOLCO</name>
<gene>
    <name evidence="1" type="ORF">H5410_037060</name>
</gene>
<evidence type="ECO:0000313" key="1">
    <source>
        <dbReference type="EMBL" id="KAG5595828.1"/>
    </source>
</evidence>
<dbReference type="EMBL" id="JACXVP010000007">
    <property type="protein sequence ID" value="KAG5595828.1"/>
    <property type="molecule type" value="Genomic_DNA"/>
</dbReference>
<protein>
    <submittedName>
        <fullName evidence="1">Uncharacterized protein</fullName>
    </submittedName>
</protein>
<evidence type="ECO:0000313" key="2">
    <source>
        <dbReference type="Proteomes" id="UP000824120"/>
    </source>
</evidence>
<comment type="caution">
    <text evidence="1">The sequence shown here is derived from an EMBL/GenBank/DDBJ whole genome shotgun (WGS) entry which is preliminary data.</text>
</comment>
<organism evidence="1 2">
    <name type="scientific">Solanum commersonii</name>
    <name type="common">Commerson's wild potato</name>
    <name type="synonym">Commerson's nightshade</name>
    <dbReference type="NCBI Taxonomy" id="4109"/>
    <lineage>
        <taxon>Eukaryota</taxon>
        <taxon>Viridiplantae</taxon>
        <taxon>Streptophyta</taxon>
        <taxon>Embryophyta</taxon>
        <taxon>Tracheophyta</taxon>
        <taxon>Spermatophyta</taxon>
        <taxon>Magnoliopsida</taxon>
        <taxon>eudicotyledons</taxon>
        <taxon>Gunneridae</taxon>
        <taxon>Pentapetalae</taxon>
        <taxon>asterids</taxon>
        <taxon>lamiids</taxon>
        <taxon>Solanales</taxon>
        <taxon>Solanaceae</taxon>
        <taxon>Solanoideae</taxon>
        <taxon>Solaneae</taxon>
        <taxon>Solanum</taxon>
    </lineage>
</organism>
<accession>A0A9J5Y965</accession>
<sequence>MMVCLLMRSGVCLTEGRGPTQPHLVPSSTPMLRELIVMLLARLDSAPTSGIHPGITISSTLPV</sequence>
<keyword evidence="2" id="KW-1185">Reference proteome</keyword>
<reference evidence="1 2" key="1">
    <citation type="submission" date="2020-09" db="EMBL/GenBank/DDBJ databases">
        <title>De no assembly of potato wild relative species, Solanum commersonii.</title>
        <authorList>
            <person name="Cho K."/>
        </authorList>
    </citation>
    <scope>NUCLEOTIDE SEQUENCE [LARGE SCALE GENOMIC DNA]</scope>
    <source>
        <strain evidence="1">LZ3.2</strain>
        <tissue evidence="1">Leaf</tissue>
    </source>
</reference>